<dbReference type="FunCoup" id="F0ZMZ0">
    <property type="interactions" value="743"/>
</dbReference>
<gene>
    <name evidence="4" type="ORF">DICPUDRAFT_153065</name>
</gene>
<dbReference type="Pfam" id="PF23033">
    <property type="entry name" value="DUF7034"/>
    <property type="match status" value="1"/>
</dbReference>
<accession>F0ZMZ0</accession>
<evidence type="ECO:0000256" key="2">
    <source>
        <dbReference type="SAM" id="Phobius"/>
    </source>
</evidence>
<dbReference type="OMA" id="HYIARDQ"/>
<evidence type="ECO:0000259" key="3">
    <source>
        <dbReference type="PROSITE" id="PS01186"/>
    </source>
</evidence>
<feature type="domain" description="EGF-like" evidence="3">
    <location>
        <begin position="612"/>
        <end position="623"/>
    </location>
</feature>
<keyword evidence="5" id="KW-1185">Reference proteome</keyword>
<feature type="compositionally biased region" description="Low complexity" evidence="1">
    <location>
        <begin position="567"/>
        <end position="585"/>
    </location>
</feature>
<dbReference type="PROSITE" id="PS01186">
    <property type="entry name" value="EGF_2"/>
    <property type="match status" value="1"/>
</dbReference>
<dbReference type="InterPro" id="IPR055463">
    <property type="entry name" value="DUF7035"/>
</dbReference>
<dbReference type="InterPro" id="IPR057709">
    <property type="entry name" value="DUF7949"/>
</dbReference>
<dbReference type="AlphaFoldDB" id="F0ZMZ0"/>
<dbReference type="Pfam" id="PF23034">
    <property type="entry name" value="DUF7035"/>
    <property type="match status" value="1"/>
</dbReference>
<reference evidence="5" key="1">
    <citation type="journal article" date="2011" name="Genome Biol.">
        <title>Comparative genomics of the social amoebae Dictyostelium discoideum and Dictyostelium purpureum.</title>
        <authorList>
            <consortium name="US DOE Joint Genome Institute (JGI-PGF)"/>
            <person name="Sucgang R."/>
            <person name="Kuo A."/>
            <person name="Tian X."/>
            <person name="Salerno W."/>
            <person name="Parikh A."/>
            <person name="Feasley C.L."/>
            <person name="Dalin E."/>
            <person name="Tu H."/>
            <person name="Huang E."/>
            <person name="Barry K."/>
            <person name="Lindquist E."/>
            <person name="Shapiro H."/>
            <person name="Bruce D."/>
            <person name="Schmutz J."/>
            <person name="Salamov A."/>
            <person name="Fey P."/>
            <person name="Gaudet P."/>
            <person name="Anjard C."/>
            <person name="Babu M.M."/>
            <person name="Basu S."/>
            <person name="Bushmanova Y."/>
            <person name="van der Wel H."/>
            <person name="Katoh-Kurasawa M."/>
            <person name="Dinh C."/>
            <person name="Coutinho P.M."/>
            <person name="Saito T."/>
            <person name="Elias M."/>
            <person name="Schaap P."/>
            <person name="Kay R.R."/>
            <person name="Henrissat B."/>
            <person name="Eichinger L."/>
            <person name="Rivero F."/>
            <person name="Putnam N.H."/>
            <person name="West C.M."/>
            <person name="Loomis W.F."/>
            <person name="Chisholm R.L."/>
            <person name="Shaulsky G."/>
            <person name="Strassmann J.E."/>
            <person name="Queller D.C."/>
            <person name="Kuspa A."/>
            <person name="Grigoriev I.V."/>
        </authorList>
    </citation>
    <scope>NUCLEOTIDE SEQUENCE [LARGE SCALE GENOMIC DNA]</scope>
    <source>
        <strain evidence="5">QSDP1</strain>
    </source>
</reference>
<feature type="region of interest" description="Disordered" evidence="1">
    <location>
        <begin position="567"/>
        <end position="586"/>
    </location>
</feature>
<keyword evidence="2" id="KW-0812">Transmembrane</keyword>
<dbReference type="Proteomes" id="UP000001064">
    <property type="component" value="Unassembled WGS sequence"/>
</dbReference>
<dbReference type="Pfam" id="PF22933">
    <property type="entry name" value="ComC_SSD"/>
    <property type="match status" value="1"/>
</dbReference>
<dbReference type="EMBL" id="GL871087">
    <property type="protein sequence ID" value="EGC34702.1"/>
    <property type="molecule type" value="Genomic_DNA"/>
</dbReference>
<dbReference type="InterPro" id="IPR054484">
    <property type="entry name" value="ComC_SSD"/>
</dbReference>
<dbReference type="InterPro" id="IPR055462">
    <property type="entry name" value="DUF7034"/>
</dbReference>
<keyword evidence="2" id="KW-1133">Transmembrane helix</keyword>
<dbReference type="VEuPathDB" id="AmoebaDB:DICPUDRAFT_153065"/>
<keyword evidence="2" id="KW-0472">Membrane</keyword>
<evidence type="ECO:0000313" key="4">
    <source>
        <dbReference type="EMBL" id="EGC34702.1"/>
    </source>
</evidence>
<sequence length="932" mass="104587">MIKSFLYIKNLYIPSYRHGYEALISGTETDGVLEFTSPSKHFHIELYDKIGSFLSIKDGYLLNMDNSINIFQAPFQDDVDIYSINQVSFLYNDLDVSNKRHFNIIYFNFSKIVQKDAIFILSPKGEVLQNPVYPPNVSTENLFYSTYNQELSLFEIEFYVEASTQTGDFLFEILYGTKSIHSKILPTQLKIKKTNLDLSGPIVIKMTSNPPIGNVTDIDFIKWTFTIEDKVNGFDWGYVTLRSDVDSSFFNVSFSSKDVKKGGNQFLGDYDLSIPVRYPCISQNYYITEAAFYDRMNRISFFSVYAPNVKYSPIVNPFTKLLGKSPIFNQFYVQCADLPDHLPSAPEFTAFKVPSTIDVSKTNRIVTLSITATEPFVGMSLIQVPIFYLSTVDNQILECPSKIALVESGVSSNTIYGNSITYSCQMQLPLGFGFPQGIYVSVYGLISNNGKYYGFPTNDLIDKGFNSYIQTTFGTNEPSIQSYFRITERGGDLWIFGRGFDQTSIAHITFNDSTTASIPSPTNYQSAIKIQNIKATDKPFIVSIQTRTLISNSITVIPTIFNIFEPSSSSDSMTPTSSPSSTPIPTNKPQYCLGSPVCGGPLNGKCVENQGCVCFSPWIGNDCSSQIIIIDPPTANKTDPTTNITLPGTNNNNSTVTYKSLITLVSIREVNILGDVIYEKPFEKWTVKQLDDTTFIYNTTLEITKKDKKSTTTNVNVTLKWFTNETNVTFANEQLIMNPSSMKYTIEISDYSFDDSLSQLQLIMSALIQSNTTDDICSVREFGETTSGDNSNYVKIQIDNHSLYGRFIRRGIIDSTIRSVTNILLDKYMKPISGTKELQSYIGIQIPYYRELIILDPDFSVLIDSNSASSKSGSICSNKSKLSGPKIAGIVIGCFTFVSIIIVSILYHIIKKRNQKKFISNVNKKVQEMKEL</sequence>
<dbReference type="Pfam" id="PF25820">
    <property type="entry name" value="DUF7949"/>
    <property type="match status" value="1"/>
</dbReference>
<dbReference type="PANTHER" id="PTHR31378:SF29">
    <property type="entry name" value="EGF-LIKE DOMAIN-CONTAINING PROTEIN-RELATED"/>
    <property type="match status" value="1"/>
</dbReference>
<organism evidence="4 5">
    <name type="scientific">Dictyostelium purpureum</name>
    <name type="common">Slime mold</name>
    <dbReference type="NCBI Taxonomy" id="5786"/>
    <lineage>
        <taxon>Eukaryota</taxon>
        <taxon>Amoebozoa</taxon>
        <taxon>Evosea</taxon>
        <taxon>Eumycetozoa</taxon>
        <taxon>Dictyostelia</taxon>
        <taxon>Dictyosteliales</taxon>
        <taxon>Dictyosteliaceae</taxon>
        <taxon>Dictyostelium</taxon>
    </lineage>
</organism>
<protein>
    <recommendedName>
        <fullName evidence="3">EGF-like domain-containing protein</fullName>
    </recommendedName>
</protein>
<dbReference type="eggNOG" id="ENOG502SC7H">
    <property type="taxonomic scope" value="Eukaryota"/>
</dbReference>
<dbReference type="KEGG" id="dpp:DICPUDRAFT_153065"/>
<dbReference type="PANTHER" id="PTHR31378">
    <property type="entry name" value="EGF-LIKE DOMAIN-CONTAINING PROTEIN-RELATED-RELATED"/>
    <property type="match status" value="1"/>
</dbReference>
<evidence type="ECO:0000256" key="1">
    <source>
        <dbReference type="SAM" id="MobiDB-lite"/>
    </source>
</evidence>
<dbReference type="RefSeq" id="XP_003288787.1">
    <property type="nucleotide sequence ID" value="XM_003288739.1"/>
</dbReference>
<dbReference type="InterPro" id="IPR000742">
    <property type="entry name" value="EGF"/>
</dbReference>
<proteinExistence type="predicted"/>
<dbReference type="OrthoDB" id="5951731at2759"/>
<feature type="transmembrane region" description="Helical" evidence="2">
    <location>
        <begin position="887"/>
        <end position="910"/>
    </location>
</feature>
<name>F0ZMZ0_DICPU</name>
<dbReference type="STRING" id="5786.F0ZMZ0"/>
<dbReference type="InParanoid" id="F0ZMZ0"/>
<evidence type="ECO:0000313" key="5">
    <source>
        <dbReference type="Proteomes" id="UP000001064"/>
    </source>
</evidence>
<dbReference type="GeneID" id="10499317"/>